<dbReference type="InterPro" id="IPR013083">
    <property type="entry name" value="Znf_RING/FYVE/PHD"/>
</dbReference>
<evidence type="ECO:0000256" key="2">
    <source>
        <dbReference type="ARBA" id="ARBA00013184"/>
    </source>
</evidence>
<evidence type="ECO:0000256" key="4">
    <source>
        <dbReference type="ARBA" id="ARBA00022723"/>
    </source>
</evidence>
<dbReference type="Gene3D" id="3.30.60.90">
    <property type="match status" value="1"/>
</dbReference>
<evidence type="ECO:0000256" key="1">
    <source>
        <dbReference type="ARBA" id="ARBA00004123"/>
    </source>
</evidence>
<keyword evidence="12" id="KW-0539">Nucleus</keyword>
<feature type="region of interest" description="Disordered" evidence="16">
    <location>
        <begin position="526"/>
        <end position="552"/>
    </location>
</feature>
<evidence type="ECO:0000256" key="5">
    <source>
        <dbReference type="ARBA" id="ARBA00022771"/>
    </source>
</evidence>
<dbReference type="InterPro" id="IPR000197">
    <property type="entry name" value="Znf_TAZ"/>
</dbReference>
<dbReference type="Pfam" id="PF00439">
    <property type="entry name" value="Bromodomain"/>
    <property type="match status" value="1"/>
</dbReference>
<feature type="compositionally biased region" description="Polar residues" evidence="16">
    <location>
        <begin position="826"/>
        <end position="842"/>
    </location>
</feature>
<comment type="subcellular location">
    <subcellularLocation>
        <location evidence="1">Nucleus</location>
    </subcellularLocation>
</comment>
<feature type="domain" description="Bromo" evidence="17">
    <location>
        <begin position="76"/>
        <end position="148"/>
    </location>
</feature>
<dbReference type="InterPro" id="IPR013178">
    <property type="entry name" value="Histone_AcTrfase_Rtt109/CBP"/>
</dbReference>
<reference evidence="20 21" key="1">
    <citation type="submission" date="2024-08" db="EMBL/GenBank/DDBJ databases">
        <authorList>
            <person name="Cucini C."/>
            <person name="Frati F."/>
        </authorList>
    </citation>
    <scope>NUCLEOTIDE SEQUENCE [LARGE SCALE GENOMIC DNA]</scope>
</reference>
<keyword evidence="21" id="KW-1185">Reference proteome</keyword>
<evidence type="ECO:0000259" key="18">
    <source>
        <dbReference type="PROSITE" id="PS50134"/>
    </source>
</evidence>
<feature type="region of interest" description="Disordered" evidence="16">
    <location>
        <begin position="817"/>
        <end position="842"/>
    </location>
</feature>
<keyword evidence="5 15" id="KW-0863">Zinc-finger</keyword>
<feature type="zinc finger region" description="TAZ-type" evidence="15">
    <location>
        <begin position="707"/>
        <end position="788"/>
    </location>
</feature>
<keyword evidence="8" id="KW-0805">Transcription regulation</keyword>
<dbReference type="InterPro" id="IPR043145">
    <property type="entry name" value="Znf_ZZ_sf"/>
</dbReference>
<evidence type="ECO:0000256" key="16">
    <source>
        <dbReference type="SAM" id="MobiDB-lite"/>
    </source>
</evidence>
<dbReference type="InterPro" id="IPR035898">
    <property type="entry name" value="TAZ_dom_sf"/>
</dbReference>
<accession>A0ABP1QIL6</accession>
<dbReference type="PRINTS" id="PR00503">
    <property type="entry name" value="BROMODOMAIN"/>
</dbReference>
<keyword evidence="9 14" id="KW-0103">Bromodomain</keyword>
<evidence type="ECO:0000313" key="21">
    <source>
        <dbReference type="Proteomes" id="UP001642540"/>
    </source>
</evidence>
<protein>
    <recommendedName>
        <fullName evidence="2">histone acetyltransferase</fullName>
        <ecNumber evidence="2">2.3.1.48</ecNumber>
    </recommendedName>
</protein>
<dbReference type="SUPFAM" id="SSF57933">
    <property type="entry name" value="TAZ domain"/>
    <property type="match status" value="1"/>
</dbReference>
<gene>
    <name evidence="20" type="ORF">ODALV1_LOCUS10572</name>
</gene>
<comment type="catalytic activity">
    <reaction evidence="13">
        <text>L-lysyl-[protein] + acetyl-CoA = N(6)-acetyl-L-lysyl-[protein] + CoA + H(+)</text>
        <dbReference type="Rhea" id="RHEA:45948"/>
        <dbReference type="Rhea" id="RHEA-COMP:9752"/>
        <dbReference type="Rhea" id="RHEA-COMP:10731"/>
        <dbReference type="ChEBI" id="CHEBI:15378"/>
        <dbReference type="ChEBI" id="CHEBI:29969"/>
        <dbReference type="ChEBI" id="CHEBI:57287"/>
        <dbReference type="ChEBI" id="CHEBI:57288"/>
        <dbReference type="ChEBI" id="CHEBI:61930"/>
        <dbReference type="EC" id="2.3.1.48"/>
    </reaction>
</comment>
<feature type="domain" description="CBP/p300-type HAT" evidence="19">
    <location>
        <begin position="295"/>
        <end position="650"/>
    </location>
</feature>
<dbReference type="SMART" id="SM01250">
    <property type="entry name" value="KAT11"/>
    <property type="match status" value="1"/>
</dbReference>
<organism evidence="20 21">
    <name type="scientific">Orchesella dallaii</name>
    <dbReference type="NCBI Taxonomy" id="48710"/>
    <lineage>
        <taxon>Eukaryota</taxon>
        <taxon>Metazoa</taxon>
        <taxon>Ecdysozoa</taxon>
        <taxon>Arthropoda</taxon>
        <taxon>Hexapoda</taxon>
        <taxon>Collembola</taxon>
        <taxon>Entomobryomorpha</taxon>
        <taxon>Entomobryoidea</taxon>
        <taxon>Orchesellidae</taxon>
        <taxon>Orchesellinae</taxon>
        <taxon>Orchesella</taxon>
    </lineage>
</organism>
<dbReference type="InterPro" id="IPR010303">
    <property type="entry name" value="RING_CBP-p300"/>
</dbReference>
<evidence type="ECO:0000256" key="12">
    <source>
        <dbReference type="ARBA" id="ARBA00023242"/>
    </source>
</evidence>
<dbReference type="Pfam" id="PF02135">
    <property type="entry name" value="zf-TAZ"/>
    <property type="match status" value="1"/>
</dbReference>
<dbReference type="InterPro" id="IPR036427">
    <property type="entry name" value="Bromodomain-like_sf"/>
</dbReference>
<evidence type="ECO:0000259" key="19">
    <source>
        <dbReference type="PROSITE" id="PS51727"/>
    </source>
</evidence>
<dbReference type="CDD" id="cd15557">
    <property type="entry name" value="PHD_CBP_p300"/>
    <property type="match status" value="1"/>
</dbReference>
<evidence type="ECO:0000256" key="3">
    <source>
        <dbReference type="ARBA" id="ARBA00022679"/>
    </source>
</evidence>
<dbReference type="InterPro" id="IPR001487">
    <property type="entry name" value="Bromodomain"/>
</dbReference>
<evidence type="ECO:0000313" key="20">
    <source>
        <dbReference type="EMBL" id="CAL8100581.1"/>
    </source>
</evidence>
<dbReference type="Pfam" id="PF08214">
    <property type="entry name" value="HAT_KAT11"/>
    <property type="match status" value="1"/>
</dbReference>
<evidence type="ECO:0000256" key="13">
    <source>
        <dbReference type="ARBA" id="ARBA00048017"/>
    </source>
</evidence>
<dbReference type="Pfam" id="PF06001">
    <property type="entry name" value="RING_CBP-p300"/>
    <property type="match status" value="1"/>
</dbReference>
<dbReference type="Proteomes" id="UP001642540">
    <property type="component" value="Unassembled WGS sequence"/>
</dbReference>
<dbReference type="Gene3D" id="2.10.110.40">
    <property type="match status" value="1"/>
</dbReference>
<evidence type="ECO:0000256" key="9">
    <source>
        <dbReference type="ARBA" id="ARBA00023117"/>
    </source>
</evidence>
<dbReference type="PROSITE" id="PS50014">
    <property type="entry name" value="BROMODOMAIN_2"/>
    <property type="match status" value="1"/>
</dbReference>
<dbReference type="Gene3D" id="1.20.1020.10">
    <property type="entry name" value="TAZ domain"/>
    <property type="match status" value="1"/>
</dbReference>
<evidence type="ECO:0000256" key="6">
    <source>
        <dbReference type="ARBA" id="ARBA00022833"/>
    </source>
</evidence>
<keyword evidence="3" id="KW-0808">Transferase</keyword>
<proteinExistence type="predicted"/>
<dbReference type="EC" id="2.3.1.48" evidence="2"/>
<dbReference type="PROSITE" id="PS50134">
    <property type="entry name" value="ZF_TAZ"/>
    <property type="match status" value="1"/>
</dbReference>
<keyword evidence="6 15" id="KW-0862">Zinc</keyword>
<keyword evidence="11" id="KW-0804">Transcription</keyword>
<dbReference type="SMART" id="SM00551">
    <property type="entry name" value="ZnF_TAZ"/>
    <property type="match status" value="1"/>
</dbReference>
<dbReference type="SUPFAM" id="SSF47370">
    <property type="entry name" value="Bromodomain"/>
    <property type="match status" value="1"/>
</dbReference>
<comment type="caution">
    <text evidence="20">The sequence shown here is derived from an EMBL/GenBank/DDBJ whole genome shotgun (WGS) entry which is preliminary data.</text>
</comment>
<evidence type="ECO:0000256" key="15">
    <source>
        <dbReference type="PROSITE-ProRule" id="PRU00203"/>
    </source>
</evidence>
<dbReference type="InterPro" id="IPR038547">
    <property type="entry name" value="RING_CBP-p300_sf"/>
</dbReference>
<evidence type="ECO:0000256" key="11">
    <source>
        <dbReference type="ARBA" id="ARBA00023163"/>
    </source>
</evidence>
<dbReference type="SMART" id="SM00297">
    <property type="entry name" value="BROMO"/>
    <property type="match status" value="1"/>
</dbReference>
<dbReference type="InterPro" id="IPR031162">
    <property type="entry name" value="CBP_P300_HAT"/>
</dbReference>
<evidence type="ECO:0000256" key="8">
    <source>
        <dbReference type="ARBA" id="ARBA00023015"/>
    </source>
</evidence>
<dbReference type="Pfam" id="PF23570">
    <property type="entry name" value="PHD_P300"/>
    <property type="match status" value="1"/>
</dbReference>
<keyword evidence="4 15" id="KW-0479">Metal-binding</keyword>
<keyword evidence="10" id="KW-0010">Activator</keyword>
<dbReference type="PROSITE" id="PS51727">
    <property type="entry name" value="CBP_P300_HAT"/>
    <property type="match status" value="1"/>
</dbReference>
<evidence type="ECO:0000259" key="17">
    <source>
        <dbReference type="PROSITE" id="PS50014"/>
    </source>
</evidence>
<dbReference type="EMBL" id="CAXLJM020000033">
    <property type="protein sequence ID" value="CAL8100581.1"/>
    <property type="molecule type" value="Genomic_DNA"/>
</dbReference>
<dbReference type="InterPro" id="IPR056484">
    <property type="entry name" value="PHD_P300"/>
</dbReference>
<feature type="domain" description="TAZ-type" evidence="18">
    <location>
        <begin position="707"/>
        <end position="788"/>
    </location>
</feature>
<keyword evidence="7" id="KW-0156">Chromatin regulator</keyword>
<name>A0ABP1QIL6_9HEXA</name>
<dbReference type="PANTHER" id="PTHR13808">
    <property type="entry name" value="CBP/P300-RELATED"/>
    <property type="match status" value="1"/>
</dbReference>
<dbReference type="Gene3D" id="3.30.40.10">
    <property type="entry name" value="Zinc/RING finger domain, C3HC4 (zinc finger)"/>
    <property type="match status" value="1"/>
</dbReference>
<evidence type="ECO:0000256" key="14">
    <source>
        <dbReference type="PROSITE-ProRule" id="PRU00035"/>
    </source>
</evidence>
<dbReference type="Gene3D" id="1.20.920.10">
    <property type="entry name" value="Bromodomain-like"/>
    <property type="match status" value="1"/>
</dbReference>
<evidence type="ECO:0000256" key="10">
    <source>
        <dbReference type="ARBA" id="ARBA00023159"/>
    </source>
</evidence>
<dbReference type="PANTHER" id="PTHR13808:SF1">
    <property type="entry name" value="HISTONE ACETYLTRANSFERASE"/>
    <property type="match status" value="1"/>
</dbReference>
<evidence type="ECO:0000256" key="7">
    <source>
        <dbReference type="ARBA" id="ARBA00022853"/>
    </source>
</evidence>
<sequence length="842" mass="98142">MGLAVDEPMDVSISDDVKKANEILDQQDTEQPTTPVKTRPQIPIPFEFKRPRRQNTRVFETSKLRKYLGPVLHRLERHEHSGPFLQPVDAEALGLANYNDIVKHPMDLSTVSNKLETGTYTEPWEFIDDIWLMLDNAKRFNRKGTNVYRGAELLGKLFDDEIDRIMQEKMGYCCGKRLFYTPPTLFCVGKRVCIIPRDTTYYSHGEQYIYCKKCFLALPGDKVPLYNERQEVTGYVLKDQFDFRRNDHLEPEPLVPCRECGRLIHQICCMYLDHFWPDGFICENCRRPTFTPPVTLTAETLIKTRLSQFIESRVSNFLITSGAVEVKVTIRVVSSRDRLAQLKPQMNARFPERNGFPYRAKAIFAFLQLEGHEIAFFGMHVQEYGSDCPFPNNRRVYIGYLDSVQYFRPRELRTAVYREILLGYLDFVRQRGFHTVHIWACPPGNDDDYIFHCHPPEQKIPQPGRLQEWYKAILRKGKEDKIVIEFKNLHKYILDGGLNPVDDLPYFEGDFWPMILEDSLKDIDKEEEKKKEANGSLAQSGPDSRLKKKPKKTIKRLSHHLAKDLPTKMINVIKRHQESFLVVILNTPDTVLTLSMRETEDADCLLYADLMDGRDGLLSVAMERHYEFSSYRRAMFSTMLLLFELSHSDQDQNVFMCSCCNLHFTKGFRCLQCESESASVDMCSSCHDTERHIHDMKQIESNTNYASPTFHFKLRLALVFGVIHAVNCCDAACERSTCQQFKKLIEHSSVCPETIERCQDCRSMVKILKSHARYCVVLNCPVLNCSIFKMEFRLQRVNKKFKHNRCLQRRMRMMLQQKSEQDPESIEQNTVVDENQQPMELD</sequence>